<evidence type="ECO:0000313" key="3">
    <source>
        <dbReference type="EMBL" id="SFT80305.1"/>
    </source>
</evidence>
<dbReference type="InterPro" id="IPR042095">
    <property type="entry name" value="SUMF_sf"/>
</dbReference>
<evidence type="ECO:0000259" key="2">
    <source>
        <dbReference type="Pfam" id="PF03781"/>
    </source>
</evidence>
<dbReference type="GO" id="GO:0120147">
    <property type="term" value="F:formylglycine-generating oxidase activity"/>
    <property type="evidence" value="ECO:0007669"/>
    <property type="project" value="TreeGrafter"/>
</dbReference>
<dbReference type="InterPro" id="IPR016187">
    <property type="entry name" value="CTDL_fold"/>
</dbReference>
<dbReference type="Gene3D" id="3.90.1580.10">
    <property type="entry name" value="paralog of FGE (formylglycine-generating enzyme)"/>
    <property type="match status" value="1"/>
</dbReference>
<dbReference type="RefSeq" id="WP_090250323.1">
    <property type="nucleotide sequence ID" value="NZ_FPAS01000004.1"/>
</dbReference>
<evidence type="ECO:0000256" key="1">
    <source>
        <dbReference type="SAM" id="SignalP"/>
    </source>
</evidence>
<dbReference type="InterPro" id="IPR005532">
    <property type="entry name" value="SUMF_dom"/>
</dbReference>
<accession>A0A1I7AZE8</accession>
<dbReference type="Proteomes" id="UP000236454">
    <property type="component" value="Unassembled WGS sequence"/>
</dbReference>
<dbReference type="PANTHER" id="PTHR23150:SF19">
    <property type="entry name" value="FORMYLGLYCINE-GENERATING ENZYME"/>
    <property type="match status" value="1"/>
</dbReference>
<gene>
    <name evidence="3" type="ORF">SAMN05216474_2417</name>
</gene>
<proteinExistence type="predicted"/>
<reference evidence="3 4" key="1">
    <citation type="submission" date="2016-10" db="EMBL/GenBank/DDBJ databases">
        <authorList>
            <person name="de Groot N.N."/>
        </authorList>
    </citation>
    <scope>NUCLEOTIDE SEQUENCE [LARGE SCALE GENOMIC DNA]</scope>
    <source>
        <strain evidence="3 4">CGMCC 1.7005</strain>
    </source>
</reference>
<evidence type="ECO:0000313" key="4">
    <source>
        <dbReference type="Proteomes" id="UP000236454"/>
    </source>
</evidence>
<dbReference type="STRING" id="477690.SAMN05216474_2417"/>
<sequence>MKKIIIPAIAATLVLSSFSLFKKNSPLPKKLEESYSFVPELKADKVLSGFGISKTEVTNEEYNAYLNHLKSTGNTKELAIAQRDSSLWIKTNDLSKDMMKLYGNHPGFKRYPVLTISKEGMEGYCNYLQDQLNVGSEEYTYTVQLPTRQQWLRAANGGNTDAVYAWQGAYLRNAQGAYLCNFAAIGPESISRDENGNAVVVPIKKGNHFLDGADLMALAKSYYPSSYGIYCLNGNVAEVTADDTVCGGSWKDYGYDVRNQSYTSYEGASTTVGFRPIVYFTKKKN</sequence>
<dbReference type="OrthoDB" id="9768004at2"/>
<dbReference type="InterPro" id="IPR051043">
    <property type="entry name" value="Sulfatase_Mod_Factor_Kinase"/>
</dbReference>
<organism evidence="3 4">
    <name type="scientific">Lishizhenia tianjinensis</name>
    <dbReference type="NCBI Taxonomy" id="477690"/>
    <lineage>
        <taxon>Bacteria</taxon>
        <taxon>Pseudomonadati</taxon>
        <taxon>Bacteroidota</taxon>
        <taxon>Flavobacteriia</taxon>
        <taxon>Flavobacteriales</taxon>
        <taxon>Crocinitomicaceae</taxon>
        <taxon>Lishizhenia</taxon>
    </lineage>
</organism>
<keyword evidence="1" id="KW-0732">Signal</keyword>
<dbReference type="SUPFAM" id="SSF56436">
    <property type="entry name" value="C-type lectin-like"/>
    <property type="match status" value="1"/>
</dbReference>
<dbReference type="EMBL" id="FPAS01000004">
    <property type="protein sequence ID" value="SFT80305.1"/>
    <property type="molecule type" value="Genomic_DNA"/>
</dbReference>
<feature type="domain" description="Sulfatase-modifying factor enzyme-like" evidence="2">
    <location>
        <begin position="45"/>
        <end position="244"/>
    </location>
</feature>
<feature type="signal peptide" evidence="1">
    <location>
        <begin position="1"/>
        <end position="22"/>
    </location>
</feature>
<keyword evidence="4" id="KW-1185">Reference proteome</keyword>
<dbReference type="PANTHER" id="PTHR23150">
    <property type="entry name" value="SULFATASE MODIFYING FACTOR 1, 2"/>
    <property type="match status" value="1"/>
</dbReference>
<dbReference type="Pfam" id="PF03781">
    <property type="entry name" value="FGE-sulfatase"/>
    <property type="match status" value="1"/>
</dbReference>
<name>A0A1I7AZE8_9FLAO</name>
<protein>
    <submittedName>
        <fullName evidence="3">Sulfatase-modifying factor enzyme 1</fullName>
    </submittedName>
</protein>
<dbReference type="AlphaFoldDB" id="A0A1I7AZE8"/>
<feature type="chain" id="PRO_5014770543" evidence="1">
    <location>
        <begin position="23"/>
        <end position="285"/>
    </location>
</feature>